<evidence type="ECO:0000256" key="1">
    <source>
        <dbReference type="SAM" id="MobiDB-lite"/>
    </source>
</evidence>
<feature type="region of interest" description="Disordered" evidence="1">
    <location>
        <begin position="22"/>
        <end position="56"/>
    </location>
</feature>
<evidence type="ECO:0000313" key="3">
    <source>
        <dbReference type="Proteomes" id="UP000053235"/>
    </source>
</evidence>
<name>A0A0M6ZRF3_9HYPH</name>
<dbReference type="Proteomes" id="UP000053235">
    <property type="component" value="Unassembled WGS sequence"/>
</dbReference>
<gene>
    <name evidence="2" type="ORF">LAX5112_00599</name>
</gene>
<keyword evidence="3" id="KW-1185">Reference proteome</keyword>
<evidence type="ECO:0000313" key="2">
    <source>
        <dbReference type="EMBL" id="CTQ65359.1"/>
    </source>
</evidence>
<protein>
    <submittedName>
        <fullName evidence="2">Uncharacterized protein</fullName>
    </submittedName>
</protein>
<proteinExistence type="predicted"/>
<reference evidence="3" key="1">
    <citation type="submission" date="2015-07" db="EMBL/GenBank/DDBJ databases">
        <authorList>
            <person name="Rodrigo-Torres Lidia"/>
            <person name="Arahal R.David."/>
        </authorList>
    </citation>
    <scope>NUCLEOTIDE SEQUENCE [LARGE SCALE GENOMIC DNA]</scope>
    <source>
        <strain evidence="3">CECT 5112</strain>
    </source>
</reference>
<organism evidence="2 3">
    <name type="scientific">Roseibium alexandrii</name>
    <dbReference type="NCBI Taxonomy" id="388408"/>
    <lineage>
        <taxon>Bacteria</taxon>
        <taxon>Pseudomonadati</taxon>
        <taxon>Pseudomonadota</taxon>
        <taxon>Alphaproteobacteria</taxon>
        <taxon>Hyphomicrobiales</taxon>
        <taxon>Stappiaceae</taxon>
        <taxon>Roseibium</taxon>
    </lineage>
</organism>
<sequence length="56" mass="6735">MRKTTRRKIKIMLNLFKRRQLTAQSGNSFDRRDPLAHPAIQRMSPRELADLPFNRR</sequence>
<dbReference type="AlphaFoldDB" id="A0A0M6ZRF3"/>
<accession>A0A0M6ZRF3</accession>
<dbReference type="EMBL" id="CXWD01000002">
    <property type="protein sequence ID" value="CTQ65359.1"/>
    <property type="molecule type" value="Genomic_DNA"/>
</dbReference>